<dbReference type="PANTHER" id="PTHR21230:SF89">
    <property type="entry name" value="VESICLE TRANSPORT THROUGH INTERACTION WITH T-SNARES HOMOLOG 1B"/>
    <property type="match status" value="1"/>
</dbReference>
<keyword evidence="11" id="KW-1185">Reference proteome</keyword>
<protein>
    <submittedName>
        <fullName evidence="12">Vesicle transport through interaction with t-SNAREs homolog 1B isoform X2</fullName>
    </submittedName>
</protein>
<dbReference type="Gene3D" id="1.20.58.400">
    <property type="entry name" value="t-snare proteins"/>
    <property type="match status" value="1"/>
</dbReference>
<evidence type="ECO:0000256" key="5">
    <source>
        <dbReference type="ARBA" id="ARBA00022927"/>
    </source>
</evidence>
<dbReference type="InterPro" id="IPR007705">
    <property type="entry name" value="Vesicle_trsprt_v-SNARE_N"/>
</dbReference>
<reference evidence="12" key="1">
    <citation type="submission" date="2025-08" db="UniProtKB">
        <authorList>
            <consortium name="RefSeq"/>
        </authorList>
    </citation>
    <scope>IDENTIFICATION</scope>
</reference>
<evidence type="ECO:0000259" key="10">
    <source>
        <dbReference type="Pfam" id="PF05008"/>
    </source>
</evidence>
<evidence type="ECO:0000313" key="12">
    <source>
        <dbReference type="RefSeq" id="XP_065661598.1"/>
    </source>
</evidence>
<keyword evidence="7" id="KW-0175">Coiled coil</keyword>
<organism evidence="11 12">
    <name type="scientific">Hydra vulgaris</name>
    <name type="common">Hydra</name>
    <name type="synonym">Hydra attenuata</name>
    <dbReference type="NCBI Taxonomy" id="6087"/>
    <lineage>
        <taxon>Eukaryota</taxon>
        <taxon>Metazoa</taxon>
        <taxon>Cnidaria</taxon>
        <taxon>Hydrozoa</taxon>
        <taxon>Hydroidolina</taxon>
        <taxon>Anthoathecata</taxon>
        <taxon>Aplanulata</taxon>
        <taxon>Hydridae</taxon>
        <taxon>Hydra</taxon>
    </lineage>
</organism>
<comment type="subcellular location">
    <subcellularLocation>
        <location evidence="1">Membrane</location>
        <topology evidence="1">Single-pass type IV membrane protein</topology>
    </subcellularLocation>
</comment>
<feature type="domain" description="Vesicle transport v-SNARE N-terminal" evidence="10">
    <location>
        <begin position="1"/>
        <end position="93"/>
    </location>
</feature>
<evidence type="ECO:0000256" key="4">
    <source>
        <dbReference type="ARBA" id="ARBA00022692"/>
    </source>
</evidence>
<keyword evidence="8 9" id="KW-0472">Membrane</keyword>
<evidence type="ECO:0000256" key="2">
    <source>
        <dbReference type="ARBA" id="ARBA00006108"/>
    </source>
</evidence>
<sequence>MSSEKFEDCEDELRLCLGEIQNSLKNKLPKLNGESKKSELRNIEKKINDAGVQLSRMNEEAQNAPGAYKISFLSKTRDFEVQLSKCRKELARLSNTSSNKDIFSGFEDDEPKNAQKKKIIEGFETLDHGTESILRSQRVAAETDELGEGIISDLDTQREALLRTRDRLEKTDAELGKSRRILASLSVRLATNKLLLVIIIIVELAIIGGIVYLRFFKNKKQ</sequence>
<name>A0ABM4CIM2_HYDVU</name>
<gene>
    <name evidence="12" type="primary">LOC100200157</name>
</gene>
<dbReference type="InterPro" id="IPR010989">
    <property type="entry name" value="SNARE"/>
</dbReference>
<dbReference type="Proteomes" id="UP001652625">
    <property type="component" value="Chromosome 09"/>
</dbReference>
<keyword evidence="3" id="KW-0813">Transport</keyword>
<evidence type="ECO:0000256" key="7">
    <source>
        <dbReference type="ARBA" id="ARBA00023054"/>
    </source>
</evidence>
<evidence type="ECO:0000256" key="9">
    <source>
        <dbReference type="SAM" id="Phobius"/>
    </source>
</evidence>
<evidence type="ECO:0000256" key="6">
    <source>
        <dbReference type="ARBA" id="ARBA00022989"/>
    </source>
</evidence>
<keyword evidence="4 9" id="KW-0812">Transmembrane</keyword>
<keyword evidence="6 9" id="KW-1133">Transmembrane helix</keyword>
<dbReference type="Pfam" id="PF12352">
    <property type="entry name" value="V-SNARE_C"/>
    <property type="match status" value="1"/>
</dbReference>
<dbReference type="RefSeq" id="XP_065661598.1">
    <property type="nucleotide sequence ID" value="XM_065805526.1"/>
</dbReference>
<evidence type="ECO:0000256" key="8">
    <source>
        <dbReference type="ARBA" id="ARBA00023136"/>
    </source>
</evidence>
<dbReference type="GeneID" id="100200157"/>
<proteinExistence type="inferred from homology"/>
<dbReference type="PANTHER" id="PTHR21230">
    <property type="entry name" value="VESICLE TRANSPORT V-SNARE PROTEIN VTI1-RELATED"/>
    <property type="match status" value="1"/>
</dbReference>
<feature type="transmembrane region" description="Helical" evidence="9">
    <location>
        <begin position="194"/>
        <end position="215"/>
    </location>
</feature>
<comment type="similarity">
    <text evidence="2">Belongs to the VTI1 family.</text>
</comment>
<dbReference type="CDD" id="cd15890">
    <property type="entry name" value="SNARE_Vti1b"/>
    <property type="match status" value="1"/>
</dbReference>
<evidence type="ECO:0000313" key="11">
    <source>
        <dbReference type="Proteomes" id="UP001652625"/>
    </source>
</evidence>
<evidence type="ECO:0000256" key="3">
    <source>
        <dbReference type="ARBA" id="ARBA00022448"/>
    </source>
</evidence>
<dbReference type="SUPFAM" id="SSF47661">
    <property type="entry name" value="t-snare proteins"/>
    <property type="match status" value="1"/>
</dbReference>
<dbReference type="Gene3D" id="1.20.5.110">
    <property type="match status" value="1"/>
</dbReference>
<keyword evidence="5" id="KW-0653">Protein transport</keyword>
<dbReference type="SUPFAM" id="SSF58038">
    <property type="entry name" value="SNARE fusion complex"/>
    <property type="match status" value="1"/>
</dbReference>
<evidence type="ECO:0000256" key="1">
    <source>
        <dbReference type="ARBA" id="ARBA00004211"/>
    </source>
</evidence>
<accession>A0ABM4CIM2</accession>
<dbReference type="InterPro" id="IPR038407">
    <property type="entry name" value="v-SNARE_N_sf"/>
</dbReference>
<dbReference type="Pfam" id="PF05008">
    <property type="entry name" value="V-SNARE"/>
    <property type="match status" value="1"/>
</dbReference>